<name>A0A6C0LEQ9_9ZZZZ</name>
<evidence type="ECO:0000313" key="2">
    <source>
        <dbReference type="EMBL" id="QHU29429.1"/>
    </source>
</evidence>
<protein>
    <submittedName>
        <fullName evidence="2">Uncharacterized protein</fullName>
    </submittedName>
</protein>
<keyword evidence="1" id="KW-0175">Coiled coil</keyword>
<evidence type="ECO:0000256" key="1">
    <source>
        <dbReference type="SAM" id="Coils"/>
    </source>
</evidence>
<reference evidence="2" key="1">
    <citation type="journal article" date="2020" name="Nature">
        <title>Giant virus diversity and host interactions through global metagenomics.</title>
        <authorList>
            <person name="Schulz F."/>
            <person name="Roux S."/>
            <person name="Paez-Espino D."/>
            <person name="Jungbluth S."/>
            <person name="Walsh D.A."/>
            <person name="Denef V.J."/>
            <person name="McMahon K.D."/>
            <person name="Konstantinidis K.T."/>
            <person name="Eloe-Fadrosh E.A."/>
            <person name="Kyrpides N.C."/>
            <person name="Woyke T."/>
        </authorList>
    </citation>
    <scope>NUCLEOTIDE SEQUENCE</scope>
    <source>
        <strain evidence="2">GVMAG-M-3300027804-48</strain>
    </source>
</reference>
<sequence>MKNAIEAEKAKSAKIENDLKLEIEKLKAEKEAKKSIIVNFSKELKSQQAIIIDLKSATTACLAAEKATIVDLKSKLEQKDNAIKNLEFELEVKNEALLDSSALLAGKCTLTIYLKDKLAAQQSIISDLEPQQTIVADLKSKLYCRNVTIRSFKCELEHKDKVIERLYAIINKR</sequence>
<organism evidence="2">
    <name type="scientific">viral metagenome</name>
    <dbReference type="NCBI Taxonomy" id="1070528"/>
    <lineage>
        <taxon>unclassified sequences</taxon>
        <taxon>metagenomes</taxon>
        <taxon>organismal metagenomes</taxon>
    </lineage>
</organism>
<dbReference type="AlphaFoldDB" id="A0A6C0LEQ9"/>
<proteinExistence type="predicted"/>
<accession>A0A6C0LEQ9</accession>
<feature type="coiled-coil region" evidence="1">
    <location>
        <begin position="16"/>
        <end position="96"/>
    </location>
</feature>
<dbReference type="EMBL" id="MN740489">
    <property type="protein sequence ID" value="QHU29429.1"/>
    <property type="molecule type" value="Genomic_DNA"/>
</dbReference>